<protein>
    <submittedName>
        <fullName evidence="1">Uncharacterized protein</fullName>
    </submittedName>
</protein>
<name>A0A4U5MR91_STECR</name>
<reference evidence="1 2" key="2">
    <citation type="journal article" date="2019" name="G3 (Bethesda)">
        <title>Hybrid Assembly of the Genome of the Entomopathogenic Nematode Steinernema carpocapsae Identifies the X-Chromosome.</title>
        <authorList>
            <person name="Serra L."/>
            <person name="Macchietto M."/>
            <person name="Macias-Munoz A."/>
            <person name="McGill C.J."/>
            <person name="Rodriguez I.M."/>
            <person name="Rodriguez B."/>
            <person name="Murad R."/>
            <person name="Mortazavi A."/>
        </authorList>
    </citation>
    <scope>NUCLEOTIDE SEQUENCE [LARGE SCALE GENOMIC DNA]</scope>
    <source>
        <strain evidence="1 2">ALL</strain>
    </source>
</reference>
<proteinExistence type="predicted"/>
<dbReference type="AlphaFoldDB" id="A0A4U5MR91"/>
<evidence type="ECO:0000313" key="2">
    <source>
        <dbReference type="Proteomes" id="UP000298663"/>
    </source>
</evidence>
<reference evidence="1 2" key="1">
    <citation type="journal article" date="2015" name="Genome Biol.">
        <title>Comparative genomics of Steinernema reveals deeply conserved gene regulatory networks.</title>
        <authorList>
            <person name="Dillman A.R."/>
            <person name="Macchietto M."/>
            <person name="Porter C.F."/>
            <person name="Rogers A."/>
            <person name="Williams B."/>
            <person name="Antoshechkin I."/>
            <person name="Lee M.M."/>
            <person name="Goodwin Z."/>
            <person name="Lu X."/>
            <person name="Lewis E.E."/>
            <person name="Goodrich-Blair H."/>
            <person name="Stock S.P."/>
            <person name="Adams B.J."/>
            <person name="Sternberg P.W."/>
            <person name="Mortazavi A."/>
        </authorList>
    </citation>
    <scope>NUCLEOTIDE SEQUENCE [LARGE SCALE GENOMIC DNA]</scope>
    <source>
        <strain evidence="1 2">ALL</strain>
    </source>
</reference>
<sequence length="71" mass="8054">MVISINIHGFLSGICSFGFIDALTSRLRDQSRLSARLCSGKKWVIQVKSKKWSQAKLIENVPVNVQLIYLF</sequence>
<comment type="caution">
    <text evidence="1">The sequence shown here is derived from an EMBL/GenBank/DDBJ whole genome shotgun (WGS) entry which is preliminary data.</text>
</comment>
<keyword evidence="2" id="KW-1185">Reference proteome</keyword>
<gene>
    <name evidence="1" type="ORF">L596_019677</name>
</gene>
<dbReference type="Proteomes" id="UP000298663">
    <property type="component" value="Unassembled WGS sequence"/>
</dbReference>
<evidence type="ECO:0000313" key="1">
    <source>
        <dbReference type="EMBL" id="TKR72187.1"/>
    </source>
</evidence>
<organism evidence="1 2">
    <name type="scientific">Steinernema carpocapsae</name>
    <name type="common">Entomopathogenic nematode</name>
    <dbReference type="NCBI Taxonomy" id="34508"/>
    <lineage>
        <taxon>Eukaryota</taxon>
        <taxon>Metazoa</taxon>
        <taxon>Ecdysozoa</taxon>
        <taxon>Nematoda</taxon>
        <taxon>Chromadorea</taxon>
        <taxon>Rhabditida</taxon>
        <taxon>Tylenchina</taxon>
        <taxon>Panagrolaimomorpha</taxon>
        <taxon>Strongyloidoidea</taxon>
        <taxon>Steinernematidae</taxon>
        <taxon>Steinernema</taxon>
    </lineage>
</organism>
<dbReference type="EMBL" id="AZBU02000006">
    <property type="protein sequence ID" value="TKR72187.1"/>
    <property type="molecule type" value="Genomic_DNA"/>
</dbReference>
<accession>A0A4U5MR91</accession>